<dbReference type="Proteomes" id="UP000198953">
    <property type="component" value="Unassembled WGS sequence"/>
</dbReference>
<dbReference type="InterPro" id="IPR011051">
    <property type="entry name" value="RmlC_Cupin_sf"/>
</dbReference>
<name>A0A1H8FCG4_9ACTN</name>
<dbReference type="EMBL" id="FOBF01000024">
    <property type="protein sequence ID" value="SEN29432.1"/>
    <property type="molecule type" value="Genomic_DNA"/>
</dbReference>
<reference evidence="2 3" key="1">
    <citation type="submission" date="2016-10" db="EMBL/GenBank/DDBJ databases">
        <authorList>
            <person name="de Groot N.N."/>
        </authorList>
    </citation>
    <scope>NUCLEOTIDE SEQUENCE [LARGE SCALE GENOMIC DNA]</scope>
    <source>
        <strain evidence="2 3">DSM 43357</strain>
    </source>
</reference>
<evidence type="ECO:0000313" key="2">
    <source>
        <dbReference type="EMBL" id="SEN29432.1"/>
    </source>
</evidence>
<dbReference type="InterPro" id="IPR013096">
    <property type="entry name" value="Cupin_2"/>
</dbReference>
<feature type="domain" description="Cupin type-2" evidence="1">
    <location>
        <begin position="279"/>
        <end position="348"/>
    </location>
</feature>
<organism evidence="2 3">
    <name type="scientific">Nonomuraea pusilla</name>
    <dbReference type="NCBI Taxonomy" id="46177"/>
    <lineage>
        <taxon>Bacteria</taxon>
        <taxon>Bacillati</taxon>
        <taxon>Actinomycetota</taxon>
        <taxon>Actinomycetes</taxon>
        <taxon>Streptosporangiales</taxon>
        <taxon>Streptosporangiaceae</taxon>
        <taxon>Nonomuraea</taxon>
    </lineage>
</organism>
<dbReference type="Pfam" id="PF07883">
    <property type="entry name" value="Cupin_2"/>
    <property type="match status" value="1"/>
</dbReference>
<sequence length="367" mass="40050">MDPVSAARALLDELFPDALYAFLGGSAITERRTSTSDLDVVVVVEGLTRPHRESRLWRGLPVELLVHGETSLAEYAERDFARREPVLAHLCAYGVVLADRSGGRADALRATLRRRLEQGPPELGRAARERARYVLSDLLDDLKGATDPGELAFIRSTLLMETAKVALDTAFDTGPAWRGGGKWLLRALRARDPELAERLAAAHHDDAALSAIASDVLERAGGRLWEGYRAEGDPFHRPLRHIAAESLSGDTAQSSGMRRLAAVSGATAGSDRLWMGQTHVAPATRSSDHHHGASETAIYVVSGTPSFVFLDGEREVRLDTRPGDYVFVPPYTPHREENPDPEVEAVVVIARSTQEAVVVNLPDLRPR</sequence>
<gene>
    <name evidence="2" type="ORF">SAMN05660976_07237</name>
</gene>
<dbReference type="SUPFAM" id="SSF81301">
    <property type="entry name" value="Nucleotidyltransferase"/>
    <property type="match status" value="1"/>
</dbReference>
<dbReference type="InterPro" id="IPR052535">
    <property type="entry name" value="Bacilysin_H2HPP_isomerase"/>
</dbReference>
<evidence type="ECO:0000259" key="1">
    <source>
        <dbReference type="Pfam" id="PF07883"/>
    </source>
</evidence>
<dbReference type="InterPro" id="IPR043519">
    <property type="entry name" value="NT_sf"/>
</dbReference>
<accession>A0A1H8FCG4</accession>
<dbReference type="InterPro" id="IPR014710">
    <property type="entry name" value="RmlC-like_jellyroll"/>
</dbReference>
<protein>
    <submittedName>
        <fullName evidence="2">Uncharacterized protein, RmlC-like cupin domain</fullName>
    </submittedName>
</protein>
<dbReference type="SUPFAM" id="SSF51182">
    <property type="entry name" value="RmlC-like cupins"/>
    <property type="match status" value="1"/>
</dbReference>
<keyword evidence="3" id="KW-1185">Reference proteome</keyword>
<dbReference type="PANTHER" id="PTHR40112">
    <property type="entry name" value="H2HPP ISOMERASE"/>
    <property type="match status" value="1"/>
</dbReference>
<dbReference type="CDD" id="cd05403">
    <property type="entry name" value="NT_KNTase_like"/>
    <property type="match status" value="1"/>
</dbReference>
<dbReference type="RefSeq" id="WP_236714910.1">
    <property type="nucleotide sequence ID" value="NZ_BBZG01000003.1"/>
</dbReference>
<dbReference type="CDD" id="cd02210">
    <property type="entry name" value="cupin_BLR2406-like"/>
    <property type="match status" value="1"/>
</dbReference>
<dbReference type="Gene3D" id="2.60.120.10">
    <property type="entry name" value="Jelly Rolls"/>
    <property type="match status" value="1"/>
</dbReference>
<dbReference type="STRING" id="46177.SAMN05660976_07237"/>
<dbReference type="Gene3D" id="3.30.460.10">
    <property type="entry name" value="Beta Polymerase, domain 2"/>
    <property type="match status" value="1"/>
</dbReference>
<dbReference type="AlphaFoldDB" id="A0A1H8FCG4"/>
<evidence type="ECO:0000313" key="3">
    <source>
        <dbReference type="Proteomes" id="UP000198953"/>
    </source>
</evidence>
<dbReference type="PANTHER" id="PTHR40112:SF1">
    <property type="entry name" value="H2HPP ISOMERASE"/>
    <property type="match status" value="1"/>
</dbReference>
<proteinExistence type="predicted"/>